<keyword evidence="10" id="KW-1185">Reference proteome</keyword>
<evidence type="ECO:0000313" key="10">
    <source>
        <dbReference type="Proteomes" id="UP000018418"/>
    </source>
</evidence>
<dbReference type="OrthoDB" id="8134281at2"/>
<dbReference type="Proteomes" id="UP000018418">
    <property type="component" value="Unassembled WGS sequence"/>
</dbReference>
<evidence type="ECO:0000256" key="8">
    <source>
        <dbReference type="SAM" id="Phobius"/>
    </source>
</evidence>
<feature type="transmembrane region" description="Helical" evidence="8">
    <location>
        <begin position="380"/>
        <end position="398"/>
    </location>
</feature>
<evidence type="ECO:0000313" key="9">
    <source>
        <dbReference type="EMBL" id="ESK49029.1"/>
    </source>
</evidence>
<dbReference type="InterPro" id="IPR018584">
    <property type="entry name" value="GT87"/>
</dbReference>
<evidence type="ECO:0000256" key="1">
    <source>
        <dbReference type="ARBA" id="ARBA00004651"/>
    </source>
</evidence>
<feature type="transmembrane region" description="Helical" evidence="8">
    <location>
        <begin position="357"/>
        <end position="374"/>
    </location>
</feature>
<feature type="transmembrane region" description="Helical" evidence="8">
    <location>
        <begin position="91"/>
        <end position="110"/>
    </location>
</feature>
<comment type="caution">
    <text evidence="9">The sequence shown here is derived from an EMBL/GenBank/DDBJ whole genome shotgun (WGS) entry which is preliminary data.</text>
</comment>
<name>V2VMR6_9GAMM</name>
<feature type="transmembrane region" description="Helical" evidence="8">
    <location>
        <begin position="12"/>
        <end position="32"/>
    </location>
</feature>
<comment type="subcellular location">
    <subcellularLocation>
        <location evidence="1">Cell membrane</location>
        <topology evidence="1">Multi-pass membrane protein</topology>
    </subcellularLocation>
</comment>
<accession>V2VMR6</accession>
<organism evidence="9 10">
    <name type="scientific">Acinetobacter brisouii CIP 110357</name>
    <dbReference type="NCBI Taxonomy" id="1341683"/>
    <lineage>
        <taxon>Bacteria</taxon>
        <taxon>Pseudomonadati</taxon>
        <taxon>Pseudomonadota</taxon>
        <taxon>Gammaproteobacteria</taxon>
        <taxon>Moraxellales</taxon>
        <taxon>Moraxellaceae</taxon>
        <taxon>Acinetobacter</taxon>
    </lineage>
</organism>
<dbReference type="GO" id="GO:0005886">
    <property type="term" value="C:plasma membrane"/>
    <property type="evidence" value="ECO:0007669"/>
    <property type="project" value="UniProtKB-SubCell"/>
</dbReference>
<evidence type="ECO:0008006" key="11">
    <source>
        <dbReference type="Google" id="ProtNLM"/>
    </source>
</evidence>
<evidence type="ECO:0000256" key="3">
    <source>
        <dbReference type="ARBA" id="ARBA00022679"/>
    </source>
</evidence>
<gene>
    <name evidence="9" type="ORF">P255_02768</name>
</gene>
<dbReference type="STRING" id="396323.VH98_03575"/>
<keyword evidence="2" id="KW-1003">Cell membrane</keyword>
<dbReference type="EMBL" id="AYEU01000011">
    <property type="protein sequence ID" value="ESK49029.1"/>
    <property type="molecule type" value="Genomic_DNA"/>
</dbReference>
<evidence type="ECO:0000256" key="2">
    <source>
        <dbReference type="ARBA" id="ARBA00022475"/>
    </source>
</evidence>
<feature type="transmembrane region" description="Helical" evidence="8">
    <location>
        <begin position="165"/>
        <end position="190"/>
    </location>
</feature>
<dbReference type="PATRIC" id="fig|1341683.3.peg.2735"/>
<feature type="transmembrane region" description="Helical" evidence="8">
    <location>
        <begin position="278"/>
        <end position="295"/>
    </location>
</feature>
<comment type="similarity">
    <text evidence="7">Belongs to the glycosyltransferase 87 family.</text>
</comment>
<keyword evidence="5 8" id="KW-1133">Transmembrane helix</keyword>
<reference evidence="9 10" key="1">
    <citation type="submission" date="2013-10" db="EMBL/GenBank/DDBJ databases">
        <title>The Genome Sequence of Acinetobacter brisouii CIP 110357.</title>
        <authorList>
            <consortium name="The Broad Institute Genomics Platform"/>
            <consortium name="The Broad Institute Genome Sequencing Center for Infectious Disease"/>
            <person name="Cerqueira G."/>
            <person name="Feldgarden M."/>
            <person name="Courvalin P."/>
            <person name="Grillot-Courvalin C."/>
            <person name="Clermont D."/>
            <person name="Rocha E."/>
            <person name="Yoon E.-J."/>
            <person name="Nemec A."/>
            <person name="Young S.K."/>
            <person name="Zeng Q."/>
            <person name="Gargeya S."/>
            <person name="Fitzgerald M."/>
            <person name="Abouelleil A."/>
            <person name="Alvarado L."/>
            <person name="Berlin A.M."/>
            <person name="Chapman S.B."/>
            <person name="Gainer-Dewar J."/>
            <person name="Goldberg J."/>
            <person name="Gnerre S."/>
            <person name="Griggs A."/>
            <person name="Gujja S."/>
            <person name="Hansen M."/>
            <person name="Howarth C."/>
            <person name="Imamovic A."/>
            <person name="Ireland A."/>
            <person name="Larimer J."/>
            <person name="McCowan C."/>
            <person name="Murphy C."/>
            <person name="Pearson M."/>
            <person name="Poon T.W."/>
            <person name="Priest M."/>
            <person name="Roberts A."/>
            <person name="Saif S."/>
            <person name="Shea T."/>
            <person name="Sykes S."/>
            <person name="Wortman J."/>
            <person name="Nusbaum C."/>
            <person name="Birren B."/>
        </authorList>
    </citation>
    <scope>NUCLEOTIDE SEQUENCE [LARGE SCALE GENOMIC DNA]</scope>
    <source>
        <strain evidence="9 10">CIP 110357</strain>
    </source>
</reference>
<dbReference type="Pfam" id="PF09594">
    <property type="entry name" value="GT87"/>
    <property type="match status" value="1"/>
</dbReference>
<evidence type="ECO:0000256" key="7">
    <source>
        <dbReference type="ARBA" id="ARBA00024033"/>
    </source>
</evidence>
<evidence type="ECO:0000256" key="6">
    <source>
        <dbReference type="ARBA" id="ARBA00023136"/>
    </source>
</evidence>
<dbReference type="GO" id="GO:0016758">
    <property type="term" value="F:hexosyltransferase activity"/>
    <property type="evidence" value="ECO:0007669"/>
    <property type="project" value="InterPro"/>
</dbReference>
<proteinExistence type="inferred from homology"/>
<dbReference type="HOGENOM" id="CLU_654938_0_0_6"/>
<keyword evidence="4 8" id="KW-0812">Transmembrane</keyword>
<feature type="transmembrane region" description="Helical" evidence="8">
    <location>
        <begin position="122"/>
        <end position="141"/>
    </location>
</feature>
<feature type="transmembrane region" description="Helical" evidence="8">
    <location>
        <begin position="197"/>
        <end position="219"/>
    </location>
</feature>
<protein>
    <recommendedName>
        <fullName evidence="11">DUF2029 domain-containing protein</fullName>
    </recommendedName>
</protein>
<dbReference type="AlphaFoldDB" id="V2VMR6"/>
<keyword evidence="6 8" id="KW-0472">Membrane</keyword>
<feature type="transmembrane region" description="Helical" evidence="8">
    <location>
        <begin position="68"/>
        <end position="85"/>
    </location>
</feature>
<sequence>MHEPMAKFRTYYYVLITLIILIFAYSTVYRVAWNDIQRTDFTVYTEAGKAILYQLDLYHVQNIRGWRYVYLPPFAILMVPFSLMPLALGAFIWYVLEILAIYFSLVFSIRMLGIETKENTRFLYFALPLLSLCVLLLSGIMRCQASEFVIFFSIATFYYSQRNRVVLSAISFAFATLIKVFPASLILYFIFKKKWNYAFAFAFALLVMGLLLPSLQIGFHTTLNDYMNWFHVVGSKAVESNVDRQSNTDLYQQLLDTTKSRNQSFEALFLTLSVPAAWVNYFVASMAFFSLVSMYRFSMRIQNQLDKIRLISAFLIWSLLITPIAESHYFGVLILPLLTLSYMILTSQLDIVQQRKLITWGVLICVGCMILISFPVTEKLRPLCWLSMAMWYVLIYGFKNPDPLADTSFSQDSLYENEV</sequence>
<keyword evidence="3" id="KW-0808">Transferase</keyword>
<evidence type="ECO:0000256" key="4">
    <source>
        <dbReference type="ARBA" id="ARBA00022692"/>
    </source>
</evidence>
<evidence type="ECO:0000256" key="5">
    <source>
        <dbReference type="ARBA" id="ARBA00022989"/>
    </source>
</evidence>